<proteinExistence type="predicted"/>
<name>A0A8F2DAH4_9CAUD</name>
<dbReference type="Proteomes" id="UP000683422">
    <property type="component" value="Segment"/>
</dbReference>
<protein>
    <submittedName>
        <fullName evidence="2">Uncharacterized protein</fullName>
    </submittedName>
</protein>
<accession>A0A8F2DAH4</accession>
<organism evidence="2 3">
    <name type="scientific">Gordonia phage VanLee</name>
    <dbReference type="NCBI Taxonomy" id="2845816"/>
    <lineage>
        <taxon>Viruses</taxon>
        <taxon>Duplodnaviria</taxon>
        <taxon>Heunggongvirae</taxon>
        <taxon>Uroviricota</taxon>
        <taxon>Caudoviricetes</taxon>
        <taxon>Kruegerviridae</taxon>
        <taxon>Vanleevirus</taxon>
        <taxon>Vanleevirus vanlee</taxon>
    </lineage>
</organism>
<reference evidence="2" key="1">
    <citation type="submission" date="2021-04" db="EMBL/GenBank/DDBJ databases">
        <authorList>
            <person name="Barnhill K.B."/>
            <person name="Biggs A.M."/>
            <person name="Bland J."/>
            <person name="Choudhary H.M."/>
            <person name="Crogan R.E."/>
            <person name="Finocchiaro A.B."/>
            <person name="Franco V."/>
            <person name="Fuller T.A."/>
            <person name="Hanwacker C.G."/>
            <person name="Howard Z.E."/>
            <person name="Iqbal M."/>
            <person name="Mathew A.M."/>
            <person name="Miller S."/>
            <person name="Padhye S."/>
            <person name="Rainey E."/>
            <person name="Rodriguez A."/>
            <person name="Stewart E."/>
            <person name="Otero L.A."/>
            <person name="Chase M.A."/>
            <person name="Pollenz R.S."/>
            <person name="Garlena R.A."/>
            <person name="Russell D.A."/>
            <person name="Jacobs-Sera D."/>
            <person name="Hatfull G.F."/>
        </authorList>
    </citation>
    <scope>NUCLEOTIDE SEQUENCE</scope>
</reference>
<evidence type="ECO:0000256" key="1">
    <source>
        <dbReference type="SAM" id="MobiDB-lite"/>
    </source>
</evidence>
<dbReference type="RefSeq" id="YP_010755895.1">
    <property type="nucleotide sequence ID" value="NC_073474.1"/>
</dbReference>
<evidence type="ECO:0000313" key="2">
    <source>
        <dbReference type="EMBL" id="QWS68271.1"/>
    </source>
</evidence>
<dbReference type="KEGG" id="vg:80020568"/>
<feature type="compositionally biased region" description="Basic residues" evidence="1">
    <location>
        <begin position="25"/>
        <end position="43"/>
    </location>
</feature>
<gene>
    <name evidence="2" type="primary">155</name>
    <name evidence="2" type="ORF">SEA_VANLEE_155</name>
</gene>
<dbReference type="GeneID" id="80020568"/>
<evidence type="ECO:0000313" key="3">
    <source>
        <dbReference type="Proteomes" id="UP000683422"/>
    </source>
</evidence>
<feature type="region of interest" description="Disordered" evidence="1">
    <location>
        <begin position="19"/>
        <end position="43"/>
    </location>
</feature>
<sequence>MTTAVVICPHCLVVRRVPNHERNHPTHRRCRDKVRKRLQQTRA</sequence>
<dbReference type="EMBL" id="MZ028627">
    <property type="protein sequence ID" value="QWS68271.1"/>
    <property type="molecule type" value="Genomic_DNA"/>
</dbReference>
<keyword evidence="3" id="KW-1185">Reference proteome</keyword>